<dbReference type="InterPro" id="IPR050171">
    <property type="entry name" value="MFS_Transporters"/>
</dbReference>
<feature type="transmembrane region" description="Helical" evidence="7">
    <location>
        <begin position="330"/>
        <end position="348"/>
    </location>
</feature>
<accession>A0ABV2LUS3</accession>
<keyword evidence="4 7" id="KW-0812">Transmembrane</keyword>
<feature type="transmembrane region" description="Helical" evidence="7">
    <location>
        <begin position="123"/>
        <end position="144"/>
    </location>
</feature>
<reference evidence="9 10" key="1">
    <citation type="submission" date="2024-06" db="EMBL/GenBank/DDBJ databases">
        <title>Genomic Encyclopedia of Type Strains, Phase IV (KMG-IV): sequencing the most valuable type-strain genomes for metagenomic binning, comparative biology and taxonomic classification.</title>
        <authorList>
            <person name="Goeker M."/>
        </authorList>
    </citation>
    <scope>NUCLEOTIDE SEQUENCE [LARGE SCALE GENOMIC DNA]</scope>
    <source>
        <strain evidence="9 10">DSM 29388</strain>
    </source>
</reference>
<dbReference type="InterPro" id="IPR036259">
    <property type="entry name" value="MFS_trans_sf"/>
</dbReference>
<feature type="transmembrane region" description="Helical" evidence="7">
    <location>
        <begin position="186"/>
        <end position="210"/>
    </location>
</feature>
<proteinExistence type="predicted"/>
<evidence type="ECO:0000256" key="5">
    <source>
        <dbReference type="ARBA" id="ARBA00022989"/>
    </source>
</evidence>
<gene>
    <name evidence="9" type="ORF">ABID46_001894</name>
</gene>
<evidence type="ECO:0000256" key="2">
    <source>
        <dbReference type="ARBA" id="ARBA00022448"/>
    </source>
</evidence>
<feature type="domain" description="Major facilitator superfamily (MFS) profile" evidence="8">
    <location>
        <begin position="1"/>
        <end position="441"/>
    </location>
</feature>
<dbReference type="PROSITE" id="PS01023">
    <property type="entry name" value="PTR2_2"/>
    <property type="match status" value="1"/>
</dbReference>
<feature type="transmembrane region" description="Helical" evidence="7">
    <location>
        <begin position="156"/>
        <end position="174"/>
    </location>
</feature>
<protein>
    <submittedName>
        <fullName evidence="9">Dipeptide/tripeptide permease</fullName>
    </submittedName>
</protein>
<keyword evidence="6 7" id="KW-0472">Membrane</keyword>
<keyword evidence="3" id="KW-1003">Cell membrane</keyword>
<dbReference type="InterPro" id="IPR018456">
    <property type="entry name" value="PTR2_symporter_CS"/>
</dbReference>
<dbReference type="PANTHER" id="PTHR23517:SF2">
    <property type="entry name" value="MULTIDRUG RESISTANCE PROTEIN MDTH"/>
    <property type="match status" value="1"/>
</dbReference>
<dbReference type="Gene3D" id="1.20.1250.20">
    <property type="entry name" value="MFS general substrate transporter like domains"/>
    <property type="match status" value="2"/>
</dbReference>
<dbReference type="Pfam" id="PF07690">
    <property type="entry name" value="MFS_1"/>
    <property type="match status" value="1"/>
</dbReference>
<comment type="subcellular location">
    <subcellularLocation>
        <location evidence="1">Cell membrane</location>
        <topology evidence="1">Multi-pass membrane protein</topology>
    </subcellularLocation>
</comment>
<evidence type="ECO:0000256" key="1">
    <source>
        <dbReference type="ARBA" id="ARBA00004651"/>
    </source>
</evidence>
<dbReference type="PROSITE" id="PS50850">
    <property type="entry name" value="MFS"/>
    <property type="match status" value="1"/>
</dbReference>
<evidence type="ECO:0000259" key="8">
    <source>
        <dbReference type="PROSITE" id="PS50850"/>
    </source>
</evidence>
<keyword evidence="2" id="KW-0813">Transport</keyword>
<feature type="transmembrane region" description="Helical" evidence="7">
    <location>
        <begin position="302"/>
        <end position="323"/>
    </location>
</feature>
<feature type="transmembrane region" description="Helical" evidence="7">
    <location>
        <begin position="75"/>
        <end position="94"/>
    </location>
</feature>
<name>A0ABV2LUS3_9FLAO</name>
<organism evidence="9 10">
    <name type="scientific">Moheibacter stercoris</name>
    <dbReference type="NCBI Taxonomy" id="1628251"/>
    <lineage>
        <taxon>Bacteria</taxon>
        <taxon>Pseudomonadati</taxon>
        <taxon>Bacteroidota</taxon>
        <taxon>Flavobacteriia</taxon>
        <taxon>Flavobacteriales</taxon>
        <taxon>Weeksellaceae</taxon>
        <taxon>Moheibacter</taxon>
    </lineage>
</organism>
<evidence type="ECO:0000256" key="7">
    <source>
        <dbReference type="SAM" id="Phobius"/>
    </source>
</evidence>
<evidence type="ECO:0000256" key="4">
    <source>
        <dbReference type="ARBA" id="ARBA00022692"/>
    </source>
</evidence>
<feature type="transmembrane region" description="Helical" evidence="7">
    <location>
        <begin position="392"/>
        <end position="414"/>
    </location>
</feature>
<keyword evidence="10" id="KW-1185">Reference proteome</keyword>
<feature type="transmembrane region" description="Helical" evidence="7">
    <location>
        <begin position="354"/>
        <end position="380"/>
    </location>
</feature>
<evidence type="ECO:0000256" key="6">
    <source>
        <dbReference type="ARBA" id="ARBA00023136"/>
    </source>
</evidence>
<feature type="transmembrane region" description="Helical" evidence="7">
    <location>
        <begin position="101"/>
        <end position="117"/>
    </location>
</feature>
<dbReference type="InterPro" id="IPR020846">
    <property type="entry name" value="MFS_dom"/>
</dbReference>
<dbReference type="SUPFAM" id="SSF103473">
    <property type="entry name" value="MFS general substrate transporter"/>
    <property type="match status" value="1"/>
</dbReference>
<dbReference type="PANTHER" id="PTHR23517">
    <property type="entry name" value="RESISTANCE PROTEIN MDTM, PUTATIVE-RELATED-RELATED"/>
    <property type="match status" value="1"/>
</dbReference>
<evidence type="ECO:0000313" key="9">
    <source>
        <dbReference type="EMBL" id="MET3732305.1"/>
    </source>
</evidence>
<feature type="transmembrane region" description="Helical" evidence="7">
    <location>
        <begin position="43"/>
        <end position="63"/>
    </location>
</feature>
<comment type="caution">
    <text evidence="9">The sequence shown here is derived from an EMBL/GenBank/DDBJ whole genome shotgun (WGS) entry which is preliminary data.</text>
</comment>
<feature type="transmembrane region" description="Helical" evidence="7">
    <location>
        <begin position="527"/>
        <end position="545"/>
    </location>
</feature>
<sequence length="564" mass="63393">MADKEELFSEADFKGGKKSFRQTVGSLNKNYWIASIMELFERWAWYGIYGLFGLYLVGSTDAGGLGFDHIQKGNITGGVVAILYLLPLFFGVIADRIGYKISLTIAYILLIVGYYMMGEVRTYSSMYLVFLLVAVGAAFFKPVASAIVARNTDETTGTIGFGIFYMMVNIGGFIGPSMSSYLRTEFGWKLMFIQGAVVITINLIILLLFYKEPKVEKPKDSIGKAIIDSLLGIFHALKDVRLGILLLLMVGFWTMFNQLFNTLPNFIEDWVNSSVVSNWINANMPSGIAKLLTDGAQVKPEWFTNIDALMIIFCQIFVSYFVTKMRHISAVIRGAIIATIGIAMSFYFGTVWFAIIGTMIFSIGEMMSSPTVSSFIALITPKGKEGLYQGTYFLPVAASYFVTQFISGNLYQAWSDKLSLLKKEMTTRNIAMPEIVSKEQFVEEGSNAFGMKLADFENQFNLKAEEINWDQVKTSVSEFAAQKNVDVSGIHFPFSKNEYFQLAEQKLGMDHWQMTEMLWNTYEPNKIWLVIVGIGLFSVVSLTIYDRMIIKPIERKNKANSAEN</sequence>
<evidence type="ECO:0000256" key="3">
    <source>
        <dbReference type="ARBA" id="ARBA00022475"/>
    </source>
</evidence>
<feature type="transmembrane region" description="Helical" evidence="7">
    <location>
        <begin position="242"/>
        <end position="260"/>
    </location>
</feature>
<dbReference type="EMBL" id="JBEPMO010000010">
    <property type="protein sequence ID" value="MET3732305.1"/>
    <property type="molecule type" value="Genomic_DNA"/>
</dbReference>
<dbReference type="RefSeq" id="WP_354509397.1">
    <property type="nucleotide sequence ID" value="NZ_JBEPMO010000010.1"/>
</dbReference>
<dbReference type="InterPro" id="IPR011701">
    <property type="entry name" value="MFS"/>
</dbReference>
<keyword evidence="5 7" id="KW-1133">Transmembrane helix</keyword>
<dbReference type="Proteomes" id="UP001549146">
    <property type="component" value="Unassembled WGS sequence"/>
</dbReference>
<evidence type="ECO:0000313" key="10">
    <source>
        <dbReference type="Proteomes" id="UP001549146"/>
    </source>
</evidence>